<keyword evidence="4" id="KW-0597">Phosphoprotein</keyword>
<dbReference type="InterPro" id="IPR017452">
    <property type="entry name" value="GPCR_Rhodpsn_7TM"/>
</dbReference>
<evidence type="ECO:0000256" key="9">
    <source>
        <dbReference type="ARBA" id="ARBA00023136"/>
    </source>
</evidence>
<evidence type="ECO:0000256" key="19">
    <source>
        <dbReference type="SAM" id="Phobius"/>
    </source>
</evidence>
<evidence type="ECO:0000256" key="8">
    <source>
        <dbReference type="ARBA" id="ARBA00023040"/>
    </source>
</evidence>
<keyword evidence="13" id="KW-0325">Glycoprotein</keyword>
<keyword evidence="14 18" id="KW-0807">Transducer</keyword>
<evidence type="ECO:0000256" key="7">
    <source>
        <dbReference type="ARBA" id="ARBA00022989"/>
    </source>
</evidence>
<feature type="transmembrane region" description="Helical" evidence="19">
    <location>
        <begin position="176"/>
        <end position="198"/>
    </location>
</feature>
<comment type="subcellular location">
    <subcellularLocation>
        <location evidence="1">Cell membrane</location>
        <topology evidence="1">Multi-pass membrane protein</topology>
    </subcellularLocation>
</comment>
<proteinExistence type="inferred from homology"/>
<evidence type="ECO:0000259" key="20">
    <source>
        <dbReference type="PROSITE" id="PS50262"/>
    </source>
</evidence>
<gene>
    <name evidence="21" type="primary">CCR5</name>
    <name evidence="21" type="ORF">P7K49_030304</name>
</gene>
<keyword evidence="12 18" id="KW-0675">Receptor</keyword>
<keyword evidence="6 18" id="KW-0812">Transmembrane</keyword>
<dbReference type="Pfam" id="PF00001">
    <property type="entry name" value="7tm_1"/>
    <property type="match status" value="1"/>
</dbReference>
<evidence type="ECO:0000313" key="22">
    <source>
        <dbReference type="Proteomes" id="UP001266305"/>
    </source>
</evidence>
<protein>
    <recommendedName>
        <fullName evidence="2">C-C chemokine receptor type 5</fullName>
    </recommendedName>
</protein>
<dbReference type="PRINTS" id="PR00657">
    <property type="entry name" value="CCCHEMOKINER"/>
</dbReference>
<organism evidence="21 22">
    <name type="scientific">Saguinus oedipus</name>
    <name type="common">Cotton-top tamarin</name>
    <name type="synonym">Oedipomidas oedipus</name>
    <dbReference type="NCBI Taxonomy" id="9490"/>
    <lineage>
        <taxon>Eukaryota</taxon>
        <taxon>Metazoa</taxon>
        <taxon>Chordata</taxon>
        <taxon>Craniata</taxon>
        <taxon>Vertebrata</taxon>
        <taxon>Euteleostomi</taxon>
        <taxon>Mammalia</taxon>
        <taxon>Eutheria</taxon>
        <taxon>Euarchontoglires</taxon>
        <taxon>Primates</taxon>
        <taxon>Haplorrhini</taxon>
        <taxon>Platyrrhini</taxon>
        <taxon>Cebidae</taxon>
        <taxon>Callitrichinae</taxon>
        <taxon>Saguinus</taxon>
    </lineage>
</organism>
<evidence type="ECO:0000256" key="5">
    <source>
        <dbReference type="ARBA" id="ARBA00022641"/>
    </source>
</evidence>
<dbReference type="InterPro" id="IPR000276">
    <property type="entry name" value="GPCR_Rhodpsn"/>
</dbReference>
<dbReference type="PROSITE" id="PS00237">
    <property type="entry name" value="G_PROTEIN_RECEP_F1_1"/>
    <property type="match status" value="1"/>
</dbReference>
<dbReference type="Proteomes" id="UP001266305">
    <property type="component" value="Unassembled WGS sequence"/>
</dbReference>
<comment type="subunit">
    <text evidence="17">Interacts with PRAF2. Efficient ligand binding to CCL3/MIP-1alpha and CCL4/MIP-1beta requires sulfation, O-glycosylation and sialic acid modifications. Glycosylation on Ser-6 is required for efficient binding of CCL4. Interacts with GRK2. Interacts with ARRB1 and ARRB2. Interacts with CNIH4. Interacts with S100A4; this interaction stimulates T-lymphocyte chemotaxis.</text>
</comment>
<evidence type="ECO:0000256" key="17">
    <source>
        <dbReference type="ARBA" id="ARBA00024219"/>
    </source>
</evidence>
<evidence type="ECO:0000256" key="12">
    <source>
        <dbReference type="ARBA" id="ARBA00023170"/>
    </source>
</evidence>
<comment type="function">
    <text evidence="16">Receptor for a number of inflammatory CC-chemokines including CCL3/MIP-1-alpha, CCL4/MIP-1-beta and RANTES and subsequently transduces a signal by increasing the intracellular calcium ion level. May play a role in the control of granulocytic lineage proliferation or differentiation. Participates in T-lymphocyte migration to the infection site by acting as a chemotactic receptor.</text>
</comment>
<dbReference type="CDD" id="cd15184">
    <property type="entry name" value="7tmA_CCR5_CCR2"/>
    <property type="match status" value="1"/>
</dbReference>
<evidence type="ECO:0000256" key="4">
    <source>
        <dbReference type="ARBA" id="ARBA00022553"/>
    </source>
</evidence>
<evidence type="ECO:0000256" key="11">
    <source>
        <dbReference type="ARBA" id="ARBA00023157"/>
    </source>
</evidence>
<evidence type="ECO:0000256" key="16">
    <source>
        <dbReference type="ARBA" id="ARBA00024175"/>
    </source>
</evidence>
<feature type="transmembrane region" description="Helical" evidence="19">
    <location>
        <begin position="137"/>
        <end position="156"/>
    </location>
</feature>
<keyword evidence="10" id="KW-0564">Palmitate</keyword>
<dbReference type="InterPro" id="IPR050119">
    <property type="entry name" value="CCR1-9-like"/>
</dbReference>
<evidence type="ECO:0000256" key="15">
    <source>
        <dbReference type="ARBA" id="ARBA00023288"/>
    </source>
</evidence>
<comment type="caution">
    <text evidence="21">The sequence shown here is derived from an EMBL/GenBank/DDBJ whole genome shotgun (WGS) entry which is preliminary data.</text>
</comment>
<dbReference type="SUPFAM" id="SSF81321">
    <property type="entry name" value="Family A G protein-coupled receptor-like"/>
    <property type="match status" value="1"/>
</dbReference>
<dbReference type="EMBL" id="JASSZA010000016">
    <property type="protein sequence ID" value="KAK2091020.1"/>
    <property type="molecule type" value="Genomic_DNA"/>
</dbReference>
<reference evidence="21 22" key="1">
    <citation type="submission" date="2023-05" db="EMBL/GenBank/DDBJ databases">
        <title>B98-5 Cell Line De Novo Hybrid Assembly: An Optical Mapping Approach.</title>
        <authorList>
            <person name="Kananen K."/>
            <person name="Auerbach J.A."/>
            <person name="Kautto E."/>
            <person name="Blachly J.S."/>
        </authorList>
    </citation>
    <scope>NUCLEOTIDE SEQUENCE [LARGE SCALE GENOMIC DNA]</scope>
    <source>
        <strain evidence="21">B95-8</strain>
        <tissue evidence="21">Cell line</tissue>
    </source>
</reference>
<evidence type="ECO:0000256" key="3">
    <source>
        <dbReference type="ARBA" id="ARBA00022475"/>
    </source>
</evidence>
<keyword evidence="7 19" id="KW-1133">Transmembrane helix</keyword>
<dbReference type="PRINTS" id="PR00237">
    <property type="entry name" value="GPCRRHODOPSN"/>
</dbReference>
<dbReference type="InterPro" id="IPR002240">
    <property type="entry name" value="Chemokine_CCR5"/>
</dbReference>
<name>A0ABQ9U2P1_SAGOE</name>
<keyword evidence="5" id="KW-0765">Sulfation</keyword>
<evidence type="ECO:0000256" key="6">
    <source>
        <dbReference type="ARBA" id="ARBA00022692"/>
    </source>
</evidence>
<feature type="transmembrane region" description="Helical" evidence="19">
    <location>
        <begin position="105"/>
        <end position="125"/>
    </location>
</feature>
<feature type="transmembrane region" description="Helical" evidence="19">
    <location>
        <begin position="210"/>
        <end position="235"/>
    </location>
</feature>
<dbReference type="PANTHER" id="PTHR10489">
    <property type="entry name" value="CELL ADHESION MOLECULE"/>
    <property type="match status" value="1"/>
</dbReference>
<dbReference type="Gene3D" id="1.20.1070.10">
    <property type="entry name" value="Rhodopsin 7-helix transmembrane proteins"/>
    <property type="match status" value="1"/>
</dbReference>
<feature type="transmembrane region" description="Helical" evidence="19">
    <location>
        <begin position="302"/>
        <end position="320"/>
    </location>
</feature>
<evidence type="ECO:0000256" key="10">
    <source>
        <dbReference type="ARBA" id="ARBA00023139"/>
    </source>
</evidence>
<dbReference type="PRINTS" id="PR01110">
    <property type="entry name" value="CHEMOKINER5"/>
</dbReference>
<dbReference type="InterPro" id="IPR000355">
    <property type="entry name" value="Chemokine_rcpt"/>
</dbReference>
<dbReference type="PROSITE" id="PS50262">
    <property type="entry name" value="G_PROTEIN_RECEP_F1_2"/>
    <property type="match status" value="1"/>
</dbReference>
<evidence type="ECO:0000256" key="2">
    <source>
        <dbReference type="ARBA" id="ARBA00019124"/>
    </source>
</evidence>
<keyword evidence="15" id="KW-0449">Lipoprotein</keyword>
<dbReference type="PANTHER" id="PTHR10489:SF686">
    <property type="entry name" value="C-C CHEMOKINE RECEPTOR TYPE 5"/>
    <property type="match status" value="1"/>
</dbReference>
<evidence type="ECO:0000313" key="21">
    <source>
        <dbReference type="EMBL" id="KAK2091020.1"/>
    </source>
</evidence>
<evidence type="ECO:0000256" key="18">
    <source>
        <dbReference type="RuleBase" id="RU000688"/>
    </source>
</evidence>
<feature type="transmembrane region" description="Helical" evidence="19">
    <location>
        <begin position="267"/>
        <end position="290"/>
    </location>
</feature>
<comment type="similarity">
    <text evidence="18">Belongs to the G-protein coupled receptor 1 family.</text>
</comment>
<feature type="domain" description="G-protein coupled receptors family 1 profile" evidence="20">
    <location>
        <begin position="116"/>
        <end position="366"/>
    </location>
</feature>
<sequence>MTDTQNTKPQLCMVKVKTSNCHRQKYSVGPTASESSTQSHKTVNRVKIPTKIVDSEKDGKPVQLIGWNKMDYQVSSPIYDIDYGPSEPCRKIDVKQMGAHLLPPLYSMVFLFGFVGNMLVVLILINCKRPKSMTDIYLLNLAISDLIFLFTVPFWAHYAAGQWDFGNTMCQFLTGLYFIGFFSGIFFIILLTIDRYLAIVHAVFALKARTVTFGVVTSVITWLVAVFASLPGIIFTRSQKEGYHYTCSPHYPFGQYQFWKNFETLKMVILGLVLPLLIMVICYSGILKTLLRCRNEKKRHRAVRLIFTIMIVYFLFWAPYNIVLLLNTYQEFFGLNNCSSSNRLDQAMQVTETLGMTHCCVNPIIYAFVGEKFRNYLVVFFQKHIAKCFCECCSIFQKEAPERANSVYTRSTGEQEISVGL</sequence>
<evidence type="ECO:0000256" key="1">
    <source>
        <dbReference type="ARBA" id="ARBA00004651"/>
    </source>
</evidence>
<evidence type="ECO:0000256" key="13">
    <source>
        <dbReference type="ARBA" id="ARBA00023180"/>
    </source>
</evidence>
<keyword evidence="8 18" id="KW-0297">G-protein coupled receptor</keyword>
<keyword evidence="9 19" id="KW-0472">Membrane</keyword>
<keyword evidence="11" id="KW-1015">Disulfide bond</keyword>
<accession>A0ABQ9U2P1</accession>
<keyword evidence="22" id="KW-1185">Reference proteome</keyword>
<keyword evidence="3" id="KW-1003">Cell membrane</keyword>
<evidence type="ECO:0000256" key="14">
    <source>
        <dbReference type="ARBA" id="ARBA00023224"/>
    </source>
</evidence>